<dbReference type="SUPFAM" id="SSF56322">
    <property type="entry name" value="ADC synthase"/>
    <property type="match status" value="1"/>
</dbReference>
<evidence type="ECO:0000259" key="1">
    <source>
        <dbReference type="Pfam" id="PF00425"/>
    </source>
</evidence>
<dbReference type="STRING" id="1445510.YC6258_03791"/>
<name>A0A0C5VM93_9GAMM</name>
<dbReference type="PATRIC" id="fig|1445510.3.peg.3768"/>
<keyword evidence="2" id="KW-0032">Aminotransferase</keyword>
<evidence type="ECO:0000313" key="3">
    <source>
        <dbReference type="Proteomes" id="UP000032266"/>
    </source>
</evidence>
<proteinExistence type="predicted"/>
<sequence>MALIQLPYSENHLGLLDQLRTLPYFIVFDSPNQQHVNDSPIIATALPDRWLSMQTPEHGEVFKLDKALKYAVQGSFHTKDLSKIITDTGKKSLSSHFQAGWAGYLSYEFGYQQNHLSIEDINYPLLRIGLYLWSLRIDMEQRQTSLYFHPTCPDTIRETVLQRINDHCPAEAHFTLSTVFQRETASDRYLKDIARIHSYLTEGDCYQVNYTHSLSAQYQGDPWVPYRQLRAHSPAPFSGFFDTGSLVISSHSPEQFISVNGSTIITKPIKGTRPRGQTPEEDKALAQELLHSEKDQAENLMIVDLLRNDLSKTSIPGSMEVSTLFGLESYANVHHLVSTITAELSPQQSAMSCFLASYPGGSITGAPKKRAMEIIAELEYQQRGPYCGSLFYLDLDGHFNSSIMIRTLAYMNDTVRAWGGGGIVIDSDPEMEQQESLTKINNLIQLLENEFLSQSRQ</sequence>
<gene>
    <name evidence="2" type="ORF">YC6258_03791</name>
</gene>
<organism evidence="2 3">
    <name type="scientific">Gynuella sunshinyii YC6258</name>
    <dbReference type="NCBI Taxonomy" id="1445510"/>
    <lineage>
        <taxon>Bacteria</taxon>
        <taxon>Pseudomonadati</taxon>
        <taxon>Pseudomonadota</taxon>
        <taxon>Gammaproteobacteria</taxon>
        <taxon>Oceanospirillales</taxon>
        <taxon>Saccharospirillaceae</taxon>
        <taxon>Gynuella</taxon>
    </lineage>
</organism>
<dbReference type="KEGG" id="gsn:YC6258_03791"/>
<keyword evidence="3" id="KW-1185">Reference proteome</keyword>
<reference evidence="2 3" key="1">
    <citation type="submission" date="2014-01" db="EMBL/GenBank/DDBJ databases">
        <title>Full genme sequencing of cellulolytic bacterium Gynuella sunshinyii YC6258T gen. nov., sp. nov.</title>
        <authorList>
            <person name="Khan H."/>
            <person name="Chung E.J."/>
            <person name="Chung Y.R."/>
        </authorList>
    </citation>
    <scope>NUCLEOTIDE SEQUENCE [LARGE SCALE GENOMIC DNA]</scope>
    <source>
        <strain evidence="2 3">YC6258</strain>
    </source>
</reference>
<dbReference type="PANTHER" id="PTHR11236">
    <property type="entry name" value="AMINOBENZOATE/ANTHRANILATE SYNTHASE"/>
    <property type="match status" value="1"/>
</dbReference>
<dbReference type="EMBL" id="CP007142">
    <property type="protein sequence ID" value="AJQ95827.1"/>
    <property type="molecule type" value="Genomic_DNA"/>
</dbReference>
<dbReference type="GO" id="GO:0009396">
    <property type="term" value="P:folic acid-containing compound biosynthetic process"/>
    <property type="evidence" value="ECO:0007669"/>
    <property type="project" value="InterPro"/>
</dbReference>
<dbReference type="Proteomes" id="UP000032266">
    <property type="component" value="Chromosome"/>
</dbReference>
<evidence type="ECO:0000313" key="2">
    <source>
        <dbReference type="EMBL" id="AJQ95827.1"/>
    </source>
</evidence>
<dbReference type="AlphaFoldDB" id="A0A0C5VM93"/>
<dbReference type="PANTHER" id="PTHR11236:SF50">
    <property type="entry name" value="AMINODEOXYCHORISMATE SYNTHASE COMPONENT 1"/>
    <property type="match status" value="1"/>
</dbReference>
<dbReference type="InterPro" id="IPR019999">
    <property type="entry name" value="Anth_synth_I-like"/>
</dbReference>
<dbReference type="GO" id="GO:0000162">
    <property type="term" value="P:L-tryptophan biosynthetic process"/>
    <property type="evidence" value="ECO:0007669"/>
    <property type="project" value="TreeGrafter"/>
</dbReference>
<dbReference type="InterPro" id="IPR005801">
    <property type="entry name" value="ADC_synthase"/>
</dbReference>
<dbReference type="InterPro" id="IPR015890">
    <property type="entry name" value="Chorismate_C"/>
</dbReference>
<protein>
    <submittedName>
        <fullName evidence="2">Anthranilate/para-aminobenzoate synthase component I</fullName>
        <ecNumber evidence="2">2.6.1.85</ecNumber>
    </submittedName>
</protein>
<dbReference type="Gene3D" id="3.60.120.10">
    <property type="entry name" value="Anthranilate synthase"/>
    <property type="match status" value="1"/>
</dbReference>
<dbReference type="NCBIfam" id="TIGR00553">
    <property type="entry name" value="pabB"/>
    <property type="match status" value="1"/>
</dbReference>
<dbReference type="GO" id="GO:0046820">
    <property type="term" value="F:4-amino-4-deoxychorismate synthase activity"/>
    <property type="evidence" value="ECO:0007669"/>
    <property type="project" value="UniProtKB-EC"/>
</dbReference>
<dbReference type="RefSeq" id="WP_144407681.1">
    <property type="nucleotide sequence ID" value="NZ_CP007142.1"/>
</dbReference>
<dbReference type="HOGENOM" id="CLU_006493_7_2_6"/>
<keyword evidence="2" id="KW-0808">Transferase</keyword>
<dbReference type="OrthoDB" id="9803598at2"/>
<dbReference type="Pfam" id="PF00425">
    <property type="entry name" value="Chorismate_bind"/>
    <property type="match status" value="1"/>
</dbReference>
<dbReference type="InterPro" id="IPR005802">
    <property type="entry name" value="ADC_synth_comp_1"/>
</dbReference>
<dbReference type="PRINTS" id="PR00095">
    <property type="entry name" value="ANTSNTHASEI"/>
</dbReference>
<dbReference type="EC" id="2.6.1.85" evidence="2"/>
<feature type="domain" description="Chorismate-utilising enzyme C-terminal" evidence="1">
    <location>
        <begin position="187"/>
        <end position="439"/>
    </location>
</feature>
<accession>A0A0C5VM93</accession>